<dbReference type="EMBL" id="JAHKRT010000004">
    <property type="protein sequence ID" value="MBU3078184.1"/>
    <property type="molecule type" value="Genomic_DNA"/>
</dbReference>
<proteinExistence type="predicted"/>
<feature type="region of interest" description="Disordered" evidence="1">
    <location>
        <begin position="23"/>
        <end position="44"/>
    </location>
</feature>
<evidence type="ECO:0000313" key="3">
    <source>
        <dbReference type="EMBL" id="MBU3078184.1"/>
    </source>
</evidence>
<dbReference type="PROSITE" id="PS51257">
    <property type="entry name" value="PROKAR_LIPOPROTEIN"/>
    <property type="match status" value="1"/>
</dbReference>
<dbReference type="RefSeq" id="WP_216323911.1">
    <property type="nucleotide sequence ID" value="NZ_JAHKRT010000004.1"/>
</dbReference>
<keyword evidence="4" id="KW-1185">Reference proteome</keyword>
<evidence type="ECO:0000256" key="2">
    <source>
        <dbReference type="SAM" id="SignalP"/>
    </source>
</evidence>
<evidence type="ECO:0000313" key="4">
    <source>
        <dbReference type="Proteomes" id="UP000776276"/>
    </source>
</evidence>
<dbReference type="Proteomes" id="UP000776276">
    <property type="component" value="Unassembled WGS sequence"/>
</dbReference>
<accession>A0ABS6BJ28</accession>
<sequence length="127" mass="13398">MKLLWRIGGLALSFALGACVSGPPRRPPPAASAPTPAPTGTPAPVVGLDRVMGRTATQLVQLFGNPEQDLRERTARRLQFTGACVLDAYLYPPPRGGEAVVTHVDARLSNGASTDRAACIAALVRRR</sequence>
<protein>
    <recommendedName>
        <fullName evidence="5">Lipoprotein</fullName>
    </recommendedName>
</protein>
<evidence type="ECO:0000256" key="1">
    <source>
        <dbReference type="SAM" id="MobiDB-lite"/>
    </source>
</evidence>
<name>A0ABS6BJ28_9SPHN</name>
<reference evidence="3 4" key="1">
    <citation type="submission" date="2021-06" db="EMBL/GenBank/DDBJ databases">
        <title>Sphingomonas sp. XMGL2, whole genome shotgun sequencing project.</title>
        <authorList>
            <person name="Zhao G."/>
            <person name="Shen L."/>
        </authorList>
    </citation>
    <scope>NUCLEOTIDE SEQUENCE [LARGE SCALE GENOMIC DNA]</scope>
    <source>
        <strain evidence="3 4">XMGL2</strain>
    </source>
</reference>
<evidence type="ECO:0008006" key="5">
    <source>
        <dbReference type="Google" id="ProtNLM"/>
    </source>
</evidence>
<gene>
    <name evidence="3" type="ORF">KOF26_09925</name>
</gene>
<organism evidence="3 4">
    <name type="scientific">Sphingomonas quercus</name>
    <dbReference type="NCBI Taxonomy" id="2842451"/>
    <lineage>
        <taxon>Bacteria</taxon>
        <taxon>Pseudomonadati</taxon>
        <taxon>Pseudomonadota</taxon>
        <taxon>Alphaproteobacteria</taxon>
        <taxon>Sphingomonadales</taxon>
        <taxon>Sphingomonadaceae</taxon>
        <taxon>Sphingomonas</taxon>
    </lineage>
</organism>
<keyword evidence="2" id="KW-0732">Signal</keyword>
<feature type="chain" id="PRO_5047212688" description="Lipoprotein" evidence="2">
    <location>
        <begin position="19"/>
        <end position="127"/>
    </location>
</feature>
<feature type="compositionally biased region" description="Pro residues" evidence="1">
    <location>
        <begin position="24"/>
        <end position="41"/>
    </location>
</feature>
<feature type="signal peptide" evidence="2">
    <location>
        <begin position="1"/>
        <end position="18"/>
    </location>
</feature>
<comment type="caution">
    <text evidence="3">The sequence shown here is derived from an EMBL/GenBank/DDBJ whole genome shotgun (WGS) entry which is preliminary data.</text>
</comment>